<dbReference type="EMBL" id="CP003532">
    <property type="protein sequence ID" value="AFK07162.1"/>
    <property type="molecule type" value="Genomic_DNA"/>
</dbReference>
<dbReference type="InterPro" id="IPR002591">
    <property type="entry name" value="Phosphodiest/P_Trfase"/>
</dbReference>
<dbReference type="InterPro" id="IPR017850">
    <property type="entry name" value="Alkaline_phosphatase_core_sf"/>
</dbReference>
<protein>
    <submittedName>
        <fullName evidence="1">Putative AP superfamily protein</fullName>
    </submittedName>
</protein>
<proteinExistence type="predicted"/>
<dbReference type="Gene3D" id="3.40.720.10">
    <property type="entry name" value="Alkaline Phosphatase, subunit A"/>
    <property type="match status" value="1"/>
</dbReference>
<dbReference type="GeneID" id="87107282"/>
<evidence type="ECO:0000313" key="2">
    <source>
        <dbReference type="Proteomes" id="UP000002881"/>
    </source>
</evidence>
<dbReference type="SUPFAM" id="SSF53649">
    <property type="entry name" value="Alkaline phosphatase-like"/>
    <property type="match status" value="1"/>
</dbReference>
<accession>I2F5F9</accession>
<organism evidence="1 2">
    <name type="scientific">Mesotoga prima MesG1.Ag.4.2</name>
    <dbReference type="NCBI Taxonomy" id="660470"/>
    <lineage>
        <taxon>Bacteria</taxon>
        <taxon>Thermotogati</taxon>
        <taxon>Thermotogota</taxon>
        <taxon>Thermotogae</taxon>
        <taxon>Kosmotogales</taxon>
        <taxon>Kosmotogaceae</taxon>
        <taxon>Mesotoga</taxon>
    </lineage>
</organism>
<dbReference type="PANTHER" id="PTHR10151">
    <property type="entry name" value="ECTONUCLEOTIDE PYROPHOSPHATASE/PHOSPHODIESTERASE"/>
    <property type="match status" value="1"/>
</dbReference>
<dbReference type="RefSeq" id="WP_014731095.1">
    <property type="nucleotide sequence ID" value="NC_017934.1"/>
</dbReference>
<keyword evidence="2" id="KW-1185">Reference proteome</keyword>
<reference evidence="1 2" key="1">
    <citation type="journal article" date="2012" name="Genome Biol. Evol.">
        <title>Genome Sequence of the Mesophilic Thermotogales Bacterium Mesotoga prima MesG1.Ag.4.2 Reveals the Largest Thermotogales Genome To Date.</title>
        <authorList>
            <person name="Zhaxybayeva O."/>
            <person name="Swithers K.S."/>
            <person name="Foght J."/>
            <person name="Green A.G."/>
            <person name="Bruce D."/>
            <person name="Detter C."/>
            <person name="Han S."/>
            <person name="Teshima H."/>
            <person name="Han J."/>
            <person name="Woyke T."/>
            <person name="Pitluck S."/>
            <person name="Nolan M."/>
            <person name="Ivanova N."/>
            <person name="Pati A."/>
            <person name="Land M.L."/>
            <person name="Dlutek M."/>
            <person name="Doolittle W.F."/>
            <person name="Noll K.M."/>
            <person name="Nesbo C.L."/>
        </authorList>
    </citation>
    <scope>NUCLEOTIDE SEQUENCE [LARGE SCALE GENOMIC DNA]</scope>
    <source>
        <strain evidence="2">mesG1.Ag.4.2</strain>
    </source>
</reference>
<dbReference type="AlphaFoldDB" id="I2F5F9"/>
<dbReference type="GO" id="GO:0016787">
    <property type="term" value="F:hydrolase activity"/>
    <property type="evidence" value="ECO:0007669"/>
    <property type="project" value="UniProtKB-ARBA"/>
</dbReference>
<dbReference type="HOGENOM" id="CLU_039939_1_0_0"/>
<dbReference type="eggNOG" id="COG1524">
    <property type="taxonomic scope" value="Bacteria"/>
</dbReference>
<dbReference type="PANTHER" id="PTHR10151:SF120">
    <property type="entry name" value="BIS(5'-ADENOSYL)-TRIPHOSPHATASE"/>
    <property type="match status" value="1"/>
</dbReference>
<name>I2F5F9_9BACT</name>
<dbReference type="Proteomes" id="UP000002881">
    <property type="component" value="Chromosome"/>
</dbReference>
<dbReference type="KEGG" id="mpg:Theba_1479"/>
<evidence type="ECO:0000313" key="1">
    <source>
        <dbReference type="EMBL" id="AFK07162.1"/>
    </source>
</evidence>
<sequence>MELNFPRYDGSSIVNFSAAILEHFDADIPQGVKAYSLKDNGLSLEGIDKVVVFIIDAVGYYNLIKVLEKKSFKYFDQKDIRILTSVFPSTTATALTSIFTATPPGEHGVLGYLLNVPEYGGLVNMIELAPYTQDRDNLTRLGFDPLKYNPNPTIFELLKEVGVRGYHLTSKSFVNTGLTRMHSRGGIARGVHGLGDMFEELRTALFSEEAASVTLVYWGLIDTYGHRYGPNSLSYTSETATVISAIEEFFEDIAERNTAFFITADHGQIETPWEQEIWWSKFDDLFEEMYSMPGGEQRMSYIYSYDGEKTKRKMERQFGDALEIIEPSGLDEIKLFGKPLNSVFRKRRGELITVSKGNSSLCFKYTGQEHSLKGRHGGLTKEEMYVPLILLRKP</sequence>
<gene>
    <name evidence="1" type="ORF">Theba_1479</name>
</gene>
<dbReference type="STRING" id="660470.Theba_1479"/>
<dbReference type="Pfam" id="PF01663">
    <property type="entry name" value="Phosphodiest"/>
    <property type="match status" value="1"/>
</dbReference>